<dbReference type="RefSeq" id="XP_053584603.1">
    <property type="nucleotide sequence ID" value="XM_053729831.1"/>
</dbReference>
<dbReference type="GeneID" id="9808441"/>
<dbReference type="GO" id="GO:0004725">
    <property type="term" value="F:protein tyrosine phosphatase activity"/>
    <property type="evidence" value="ECO:0007669"/>
    <property type="project" value="InterPro"/>
</dbReference>
<reference evidence="5 6" key="1">
    <citation type="submission" date="2019-12" db="EMBL/GenBank/DDBJ databases">
        <title>Chromosome-level assembly of the Caenorhabditis remanei genome.</title>
        <authorList>
            <person name="Teterina A.A."/>
            <person name="Willis J.H."/>
            <person name="Phillips P.C."/>
        </authorList>
    </citation>
    <scope>NUCLEOTIDE SEQUENCE [LARGE SCALE GENOMIC DNA]</scope>
    <source>
        <strain evidence="5 6">PX506</strain>
        <tissue evidence="5">Whole organism</tissue>
    </source>
</reference>
<dbReference type="SMART" id="SM00194">
    <property type="entry name" value="PTPc"/>
    <property type="match status" value="1"/>
</dbReference>
<feature type="compositionally biased region" description="Polar residues" evidence="1">
    <location>
        <begin position="37"/>
        <end position="47"/>
    </location>
</feature>
<organism evidence="5 6">
    <name type="scientific">Caenorhabditis remanei</name>
    <name type="common">Caenorhabditis vulgaris</name>
    <dbReference type="NCBI Taxonomy" id="31234"/>
    <lineage>
        <taxon>Eukaryota</taxon>
        <taxon>Metazoa</taxon>
        <taxon>Ecdysozoa</taxon>
        <taxon>Nematoda</taxon>
        <taxon>Chromadorea</taxon>
        <taxon>Rhabditida</taxon>
        <taxon>Rhabditina</taxon>
        <taxon>Rhabditomorpha</taxon>
        <taxon>Rhabditoidea</taxon>
        <taxon>Rhabditidae</taxon>
        <taxon>Peloderinae</taxon>
        <taxon>Caenorhabditis</taxon>
    </lineage>
</organism>
<dbReference type="Pfam" id="PF00102">
    <property type="entry name" value="Y_phosphatase"/>
    <property type="match status" value="1"/>
</dbReference>
<dbReference type="InterPro" id="IPR016130">
    <property type="entry name" value="Tyr_Pase_AS"/>
</dbReference>
<dbReference type="InterPro" id="IPR029021">
    <property type="entry name" value="Prot-tyrosine_phosphatase-like"/>
</dbReference>
<feature type="compositionally biased region" description="Basic residues" evidence="1">
    <location>
        <begin position="160"/>
        <end position="169"/>
    </location>
</feature>
<evidence type="ECO:0000259" key="4">
    <source>
        <dbReference type="PROSITE" id="PS50056"/>
    </source>
</evidence>
<feature type="compositionally biased region" description="Basic and acidic residues" evidence="1">
    <location>
        <begin position="507"/>
        <end position="519"/>
    </location>
</feature>
<dbReference type="CTD" id="9808441"/>
<gene>
    <name evidence="5" type="ORF">GCK72_013400</name>
</gene>
<dbReference type="SUPFAM" id="SSF52799">
    <property type="entry name" value="(Phosphotyrosine protein) phosphatases II"/>
    <property type="match status" value="1"/>
</dbReference>
<dbReference type="PROSITE" id="PS50055">
    <property type="entry name" value="TYR_PHOSPHATASE_PTP"/>
    <property type="match status" value="1"/>
</dbReference>
<feature type="region of interest" description="Disordered" evidence="1">
    <location>
        <begin position="36"/>
        <end position="193"/>
    </location>
</feature>
<dbReference type="InterPro" id="IPR000242">
    <property type="entry name" value="PTP_cat"/>
</dbReference>
<dbReference type="InterPro" id="IPR052782">
    <property type="entry name" value="Oocyte-zygote_transition_reg"/>
</dbReference>
<accession>A0A6A5GQY8</accession>
<protein>
    <recommendedName>
        <fullName evidence="7">Protein-tyrosine-phosphatase</fullName>
    </recommendedName>
</protein>
<dbReference type="InterPro" id="IPR003595">
    <property type="entry name" value="Tyr_Pase_cat"/>
</dbReference>
<comment type="caution">
    <text evidence="5">The sequence shown here is derived from an EMBL/GenBank/DDBJ whole genome shotgun (WGS) entry which is preliminary data.</text>
</comment>
<evidence type="ECO:0000313" key="5">
    <source>
        <dbReference type="EMBL" id="KAF1756945.1"/>
    </source>
</evidence>
<evidence type="ECO:0008006" key="7">
    <source>
        <dbReference type="Google" id="ProtNLM"/>
    </source>
</evidence>
<evidence type="ECO:0000256" key="2">
    <source>
        <dbReference type="SAM" id="Phobius"/>
    </source>
</evidence>
<feature type="compositionally biased region" description="Basic and acidic residues" evidence="1">
    <location>
        <begin position="58"/>
        <end position="94"/>
    </location>
</feature>
<feature type="domain" description="Tyrosine specific protein phosphatases" evidence="4">
    <location>
        <begin position="387"/>
        <end position="457"/>
    </location>
</feature>
<dbReference type="PROSITE" id="PS50056">
    <property type="entry name" value="TYR_PHOSPHATASE_2"/>
    <property type="match status" value="1"/>
</dbReference>
<dbReference type="PANTHER" id="PTHR46163">
    <property type="entry name" value="TYROSINE-PROTEIN PHOSPHATASE-RELATED"/>
    <property type="match status" value="1"/>
</dbReference>
<evidence type="ECO:0000313" key="6">
    <source>
        <dbReference type="Proteomes" id="UP000483820"/>
    </source>
</evidence>
<dbReference type="Gene3D" id="3.90.190.10">
    <property type="entry name" value="Protein tyrosine phosphatase superfamily"/>
    <property type="match status" value="1"/>
</dbReference>
<feature type="transmembrane region" description="Helical" evidence="2">
    <location>
        <begin position="6"/>
        <end position="27"/>
    </location>
</feature>
<evidence type="ECO:0000259" key="3">
    <source>
        <dbReference type="PROSITE" id="PS50055"/>
    </source>
</evidence>
<dbReference type="Proteomes" id="UP000483820">
    <property type="component" value="Chromosome IV"/>
</dbReference>
<dbReference type="EMBL" id="WUAV01000004">
    <property type="protein sequence ID" value="KAF1756945.1"/>
    <property type="molecule type" value="Genomic_DNA"/>
</dbReference>
<dbReference type="SMART" id="SM00404">
    <property type="entry name" value="PTPc_motif"/>
    <property type="match status" value="1"/>
</dbReference>
<dbReference type="KEGG" id="crq:GCK72_013400"/>
<feature type="compositionally biased region" description="Basic and acidic residues" evidence="1">
    <location>
        <begin position="183"/>
        <end position="193"/>
    </location>
</feature>
<proteinExistence type="predicted"/>
<keyword evidence="2" id="KW-0812">Transmembrane</keyword>
<feature type="region of interest" description="Disordered" evidence="1">
    <location>
        <begin position="493"/>
        <end position="519"/>
    </location>
</feature>
<evidence type="ECO:0000256" key="1">
    <source>
        <dbReference type="SAM" id="MobiDB-lite"/>
    </source>
</evidence>
<feature type="compositionally biased region" description="Basic and acidic residues" evidence="1">
    <location>
        <begin position="121"/>
        <end position="142"/>
    </location>
</feature>
<sequence>MMSEKWINPWIGICNTSVLIASGYVLWACAAKKDKTINSPPSVASNETRLRPPVPSHEAAKVEKNSSVSSDEKNTDSLGEQEKEKKILKEGNNKKEKKKSKILEVKGSGEEDGDGKNTGSKSKEEDKIEKKEEKGKKKEGSKSRKSKKSKMKMLLEKEKSRKSKKAAKEKKKEKSESDDEDNERPPEPGSDPRKIWAFKAAKMKCQAICKLHQDKIKGYMPPNCTYTAYEANPDLNRYTDVRCIEETRVILKNHERDYIHASWMRMPGKDQTTYITTQGPLPETLADFWHMIYQEKISYVLMLCTLFEGGVEKCVLYYPEKLGEVVKFGRYEITLTECKEEAVANTTWNALTVVDTLDQNSDPLYINHVQVPWWPDQLAPEDASPMIALYKWVKQVNPKGTPICVHCSAGVGRTATFVGIDYATLRIMENPNIEMVEIVREMRSMRFQAVQSHMQFLFLYVVLMQYFIEDGIIERTGRIEAFMNQYRRHAQKKLAKRAAQNQQGEKAAAEEKEKEKAKV</sequence>
<dbReference type="PRINTS" id="PR00700">
    <property type="entry name" value="PRTYPHPHTASE"/>
</dbReference>
<dbReference type="PANTHER" id="PTHR46163:SF10">
    <property type="entry name" value="PROTEIN-TYROSINE PHOSPHATASE-RELATED"/>
    <property type="match status" value="1"/>
</dbReference>
<dbReference type="InterPro" id="IPR000387">
    <property type="entry name" value="Tyr_Pase_dom"/>
</dbReference>
<feature type="domain" description="Tyrosine-protein phosphatase" evidence="3">
    <location>
        <begin position="230"/>
        <end position="466"/>
    </location>
</feature>
<dbReference type="CDD" id="cd00047">
    <property type="entry name" value="PTPc"/>
    <property type="match status" value="1"/>
</dbReference>
<dbReference type="AlphaFoldDB" id="A0A6A5GQY8"/>
<dbReference type="PROSITE" id="PS00383">
    <property type="entry name" value="TYR_PHOSPHATASE_1"/>
    <property type="match status" value="1"/>
</dbReference>
<keyword evidence="2" id="KW-0472">Membrane</keyword>
<name>A0A6A5GQY8_CAERE</name>
<keyword evidence="2" id="KW-1133">Transmembrane helix</keyword>